<reference evidence="3 4" key="1">
    <citation type="journal article" date="2016" name="Nat. Commun.">
        <title>Ectomycorrhizal ecology is imprinted in the genome of the dominant symbiotic fungus Cenococcum geophilum.</title>
        <authorList>
            <consortium name="DOE Joint Genome Institute"/>
            <person name="Peter M."/>
            <person name="Kohler A."/>
            <person name="Ohm R.A."/>
            <person name="Kuo A."/>
            <person name="Krutzmann J."/>
            <person name="Morin E."/>
            <person name="Arend M."/>
            <person name="Barry K.W."/>
            <person name="Binder M."/>
            <person name="Choi C."/>
            <person name="Clum A."/>
            <person name="Copeland A."/>
            <person name="Grisel N."/>
            <person name="Haridas S."/>
            <person name="Kipfer T."/>
            <person name="LaButti K."/>
            <person name="Lindquist E."/>
            <person name="Lipzen A."/>
            <person name="Maire R."/>
            <person name="Meier B."/>
            <person name="Mihaltcheva S."/>
            <person name="Molinier V."/>
            <person name="Murat C."/>
            <person name="Poggeler S."/>
            <person name="Quandt C.A."/>
            <person name="Sperisen C."/>
            <person name="Tritt A."/>
            <person name="Tisserant E."/>
            <person name="Crous P.W."/>
            <person name="Henrissat B."/>
            <person name="Nehls U."/>
            <person name="Egli S."/>
            <person name="Spatafora J.W."/>
            <person name="Grigoriev I.V."/>
            <person name="Martin F.M."/>
        </authorList>
    </citation>
    <scope>NUCLEOTIDE SEQUENCE [LARGE SCALE GENOMIC DNA]</scope>
    <source>
        <strain evidence="3 4">CBS 459.81</strain>
    </source>
</reference>
<dbReference type="OrthoDB" id="1933717at2759"/>
<dbReference type="PANTHER" id="PTHR43115">
    <property type="entry name" value="DEHYDROGENASE/REDUCTASE SDR FAMILY MEMBER 11"/>
    <property type="match status" value="1"/>
</dbReference>
<evidence type="ECO:0000313" key="4">
    <source>
        <dbReference type="Proteomes" id="UP000250266"/>
    </source>
</evidence>
<dbReference type="PRINTS" id="PR00081">
    <property type="entry name" value="GDHRDH"/>
</dbReference>
<dbReference type="InterPro" id="IPR002347">
    <property type="entry name" value="SDR_fam"/>
</dbReference>
<name>A0A8E2E2K3_9PEZI</name>
<organism evidence="3 4">
    <name type="scientific">Lepidopterella palustris CBS 459.81</name>
    <dbReference type="NCBI Taxonomy" id="1314670"/>
    <lineage>
        <taxon>Eukaryota</taxon>
        <taxon>Fungi</taxon>
        <taxon>Dikarya</taxon>
        <taxon>Ascomycota</taxon>
        <taxon>Pezizomycotina</taxon>
        <taxon>Dothideomycetes</taxon>
        <taxon>Pleosporomycetidae</taxon>
        <taxon>Mytilinidiales</taxon>
        <taxon>Argynnaceae</taxon>
        <taxon>Lepidopterella</taxon>
    </lineage>
</organism>
<dbReference type="InterPro" id="IPR036291">
    <property type="entry name" value="NAD(P)-bd_dom_sf"/>
</dbReference>
<dbReference type="Proteomes" id="UP000250266">
    <property type="component" value="Unassembled WGS sequence"/>
</dbReference>
<dbReference type="Pfam" id="PF00106">
    <property type="entry name" value="adh_short"/>
    <property type="match status" value="1"/>
</dbReference>
<accession>A0A8E2E2K3</accession>
<comment type="similarity">
    <text evidence="1">Belongs to the short-chain dehydrogenases/reductases (SDR) family.</text>
</comment>
<evidence type="ECO:0000313" key="3">
    <source>
        <dbReference type="EMBL" id="OCK76134.1"/>
    </source>
</evidence>
<dbReference type="Gene3D" id="3.40.50.720">
    <property type="entry name" value="NAD(P)-binding Rossmann-like Domain"/>
    <property type="match status" value="1"/>
</dbReference>
<dbReference type="EMBL" id="KV745240">
    <property type="protein sequence ID" value="OCK76134.1"/>
    <property type="molecule type" value="Genomic_DNA"/>
</dbReference>
<dbReference type="CDD" id="cd05233">
    <property type="entry name" value="SDR_c"/>
    <property type="match status" value="1"/>
</dbReference>
<gene>
    <name evidence="3" type="ORF">K432DRAFT_428934</name>
</gene>
<evidence type="ECO:0000256" key="1">
    <source>
        <dbReference type="ARBA" id="ARBA00006484"/>
    </source>
</evidence>
<protein>
    <submittedName>
        <fullName evidence="3">Short chain dehydrogenase-like protein</fullName>
    </submittedName>
</protein>
<dbReference type="SUPFAM" id="SSF51735">
    <property type="entry name" value="NAD(P)-binding Rossmann-fold domains"/>
    <property type="match status" value="1"/>
</dbReference>
<keyword evidence="2" id="KW-0560">Oxidoreductase</keyword>
<dbReference type="GO" id="GO:0016491">
    <property type="term" value="F:oxidoreductase activity"/>
    <property type="evidence" value="ECO:0007669"/>
    <property type="project" value="UniProtKB-KW"/>
</dbReference>
<dbReference type="PANTHER" id="PTHR43115:SF4">
    <property type="entry name" value="DEHYDROGENASE_REDUCTASE SDR FAMILY MEMBER 11"/>
    <property type="match status" value="1"/>
</dbReference>
<proteinExistence type="inferred from homology"/>
<evidence type="ECO:0000256" key="2">
    <source>
        <dbReference type="ARBA" id="ARBA00023002"/>
    </source>
</evidence>
<dbReference type="AlphaFoldDB" id="A0A8E2E2K3"/>
<sequence length="307" mass="33575">MSTDRSDPTLFYTLPFQLTKKIHRKVPDSLLPEREENSQRGKIVVITGGGTGIGAAAARVWIRAAATGVVIAGRRKEKLDETVRALQELNKGTTKVLAVPADLKVEHEAENLFQQVNKVFGRPADVVIANAGMASDKKPLAEESVSKWWSVYEINVLGLHNTVVGWIRSQPDPKNPVGTVINVNSGQAGILFPGYSAYSTSKLASHRYMEFVEADYPGIRTFTLLPGIVSTDMTINSGFDEYAIDEVEQTGALALYLASNRADYLKGSLTSVNWDLEEMEARKIDIEKGLLKVKWVPILPISGGSGF</sequence>
<keyword evidence="4" id="KW-1185">Reference proteome</keyword>